<dbReference type="InterPro" id="IPR029472">
    <property type="entry name" value="Copia-like_N"/>
</dbReference>
<sequence>MPDSEVSTASSPMDDPLYKASRDNPNMQLISVRFKGSSFLNWKRGITRALIAKNKYGFVNEKIPKPEESAADYRKWLRCIMGGYFKERFGETNGPLYFELGKELYNTQQGNLSIANYFGKLKRIWEDINDIEGFPECTCNAIKSCSCNLLKRFADAENKRKLVQFLMGVDPAYEAINQNLLTMDPLPTINQAFSRLVQAERQRKVCTTTNTTGESSALAVRSTQQFPAQNKASYHYDEGFKKDAKKARILFCKYCKKEGHGIDFCYKLKNKNKRQDTGTYNGANRFASNVEEEKDQDHPLVKEHNNQPQFDDTFLMAVAQRVLQMQSSFSYSTGEPTGAGTTHLSNFVATYPSSFLRNKHSQLSSLKTLDLKNTLKPPSPLLKPLFQLVVTNFSNSPGSMESFVNDNIESDDDDFLVELEKPEKKRKRSSKGSTDVSDPKPRRKRSPYFDHFENSGVKDKLKCKYCKTLITHVSSNGTTALKTHIKRCKNYPPNLDRKQKLIEFESKTLASENGTTEIVNKPKLWKYDHNFCRKQCAKMIIMDELPFVHVEGEGFRAFVQYLNPHFIPPSRTTVARDCYGLFIDERVKFQREKGTSSFVEKKTELDKYLSDGVEDDDSKFDLLGWWKDSSVRRYPILANMAKDVLAMPVSTVASESAFSTGGRVLDFFRTSLTPRMVEALICCQDWLRKSHGPLMIEENILELEVLEESLQELTIEQPQILIDESLMTMDDDM</sequence>
<dbReference type="Pfam" id="PF05699">
    <property type="entry name" value="Dimer_Tnp_hAT"/>
    <property type="match status" value="1"/>
</dbReference>
<comment type="subcellular location">
    <subcellularLocation>
        <location evidence="1">Nucleus</location>
    </subcellularLocation>
</comment>
<evidence type="ECO:0000256" key="7">
    <source>
        <dbReference type="ARBA" id="ARBA00023163"/>
    </source>
</evidence>
<dbReference type="PANTHER" id="PTHR46481">
    <property type="entry name" value="ZINC FINGER BED DOMAIN-CONTAINING PROTEIN 4"/>
    <property type="match status" value="1"/>
</dbReference>
<dbReference type="PROSITE" id="PS50808">
    <property type="entry name" value="ZF_BED"/>
    <property type="match status" value="1"/>
</dbReference>
<dbReference type="PANTHER" id="PTHR46481:SF8">
    <property type="entry name" value="ZINC FINGER BED DOMAIN-CONTAINING PROTEIN RICESLEEPER 1-LIKE"/>
    <property type="match status" value="1"/>
</dbReference>
<protein>
    <recommendedName>
        <fullName evidence="11">BED-type domain-containing protein</fullName>
    </recommendedName>
</protein>
<feature type="domain" description="BED-type" evidence="11">
    <location>
        <begin position="443"/>
        <end position="495"/>
    </location>
</feature>
<dbReference type="InterPro" id="IPR012337">
    <property type="entry name" value="RNaseH-like_sf"/>
</dbReference>
<keyword evidence="6" id="KW-0238">DNA-binding</keyword>
<feature type="region of interest" description="Disordered" evidence="10">
    <location>
        <begin position="420"/>
        <end position="451"/>
    </location>
</feature>
<comment type="caution">
    <text evidence="12">The sequence shown here is derived from an EMBL/GenBank/DDBJ whole genome shotgun (WGS) entry which is preliminary data.</text>
</comment>
<evidence type="ECO:0000313" key="13">
    <source>
        <dbReference type="Proteomes" id="UP001443914"/>
    </source>
</evidence>
<evidence type="ECO:0000256" key="9">
    <source>
        <dbReference type="PROSITE-ProRule" id="PRU00027"/>
    </source>
</evidence>
<feature type="compositionally biased region" description="Polar residues" evidence="10">
    <location>
        <begin position="1"/>
        <end position="11"/>
    </location>
</feature>
<keyword evidence="2" id="KW-0479">Metal-binding</keyword>
<evidence type="ECO:0000256" key="3">
    <source>
        <dbReference type="ARBA" id="ARBA00022771"/>
    </source>
</evidence>
<dbReference type="InterPro" id="IPR003656">
    <property type="entry name" value="Znf_BED"/>
</dbReference>
<keyword evidence="7" id="KW-0804">Transcription</keyword>
<keyword evidence="4" id="KW-0862">Zinc</keyword>
<evidence type="ECO:0000256" key="5">
    <source>
        <dbReference type="ARBA" id="ARBA00023015"/>
    </source>
</evidence>
<gene>
    <name evidence="12" type="ORF">RND81_11G118100</name>
</gene>
<dbReference type="GO" id="GO:0008270">
    <property type="term" value="F:zinc ion binding"/>
    <property type="evidence" value="ECO:0007669"/>
    <property type="project" value="UniProtKB-KW"/>
</dbReference>
<dbReference type="InterPro" id="IPR008906">
    <property type="entry name" value="HATC_C_dom"/>
</dbReference>
<evidence type="ECO:0000256" key="1">
    <source>
        <dbReference type="ARBA" id="ARBA00004123"/>
    </source>
</evidence>
<name>A0AAW1HKR6_SAPOF</name>
<dbReference type="AlphaFoldDB" id="A0AAW1HKR6"/>
<organism evidence="12 13">
    <name type="scientific">Saponaria officinalis</name>
    <name type="common">Common soapwort</name>
    <name type="synonym">Lychnis saponaria</name>
    <dbReference type="NCBI Taxonomy" id="3572"/>
    <lineage>
        <taxon>Eukaryota</taxon>
        <taxon>Viridiplantae</taxon>
        <taxon>Streptophyta</taxon>
        <taxon>Embryophyta</taxon>
        <taxon>Tracheophyta</taxon>
        <taxon>Spermatophyta</taxon>
        <taxon>Magnoliopsida</taxon>
        <taxon>eudicotyledons</taxon>
        <taxon>Gunneridae</taxon>
        <taxon>Pentapetalae</taxon>
        <taxon>Caryophyllales</taxon>
        <taxon>Caryophyllaceae</taxon>
        <taxon>Caryophylleae</taxon>
        <taxon>Saponaria</taxon>
    </lineage>
</organism>
<evidence type="ECO:0000259" key="11">
    <source>
        <dbReference type="PROSITE" id="PS50808"/>
    </source>
</evidence>
<evidence type="ECO:0000256" key="6">
    <source>
        <dbReference type="ARBA" id="ARBA00023125"/>
    </source>
</evidence>
<accession>A0AAW1HKR6</accession>
<dbReference type="EMBL" id="JBDFQZ010000011">
    <property type="protein sequence ID" value="KAK9677040.1"/>
    <property type="molecule type" value="Genomic_DNA"/>
</dbReference>
<keyword evidence="8" id="KW-0539">Nucleus</keyword>
<evidence type="ECO:0000313" key="12">
    <source>
        <dbReference type="EMBL" id="KAK9677040.1"/>
    </source>
</evidence>
<dbReference type="SMART" id="SM00614">
    <property type="entry name" value="ZnF_BED"/>
    <property type="match status" value="1"/>
</dbReference>
<keyword evidence="3 9" id="KW-0863">Zinc-finger</keyword>
<dbReference type="Pfam" id="PF14244">
    <property type="entry name" value="Retrotran_gag_3"/>
    <property type="match status" value="1"/>
</dbReference>
<dbReference type="GO" id="GO:0046983">
    <property type="term" value="F:protein dimerization activity"/>
    <property type="evidence" value="ECO:0007669"/>
    <property type="project" value="InterPro"/>
</dbReference>
<feature type="region of interest" description="Disordered" evidence="10">
    <location>
        <begin position="1"/>
        <end position="22"/>
    </location>
</feature>
<keyword evidence="13" id="KW-1185">Reference proteome</keyword>
<evidence type="ECO:0000256" key="4">
    <source>
        <dbReference type="ARBA" id="ARBA00022833"/>
    </source>
</evidence>
<dbReference type="Proteomes" id="UP001443914">
    <property type="component" value="Unassembled WGS sequence"/>
</dbReference>
<evidence type="ECO:0000256" key="10">
    <source>
        <dbReference type="SAM" id="MobiDB-lite"/>
    </source>
</evidence>
<dbReference type="InterPro" id="IPR052035">
    <property type="entry name" value="ZnF_BED_domain_contain"/>
</dbReference>
<evidence type="ECO:0000256" key="8">
    <source>
        <dbReference type="ARBA" id="ARBA00023242"/>
    </source>
</evidence>
<dbReference type="GO" id="GO:0003677">
    <property type="term" value="F:DNA binding"/>
    <property type="evidence" value="ECO:0007669"/>
    <property type="project" value="UniProtKB-KW"/>
</dbReference>
<proteinExistence type="predicted"/>
<evidence type="ECO:0000256" key="2">
    <source>
        <dbReference type="ARBA" id="ARBA00022723"/>
    </source>
</evidence>
<keyword evidence="5" id="KW-0805">Transcription regulation</keyword>
<dbReference type="GO" id="GO:0005634">
    <property type="term" value="C:nucleus"/>
    <property type="evidence" value="ECO:0007669"/>
    <property type="project" value="UniProtKB-SubCell"/>
</dbReference>
<dbReference type="SUPFAM" id="SSF53098">
    <property type="entry name" value="Ribonuclease H-like"/>
    <property type="match status" value="1"/>
</dbReference>
<reference evidence="12" key="1">
    <citation type="submission" date="2024-03" db="EMBL/GenBank/DDBJ databases">
        <title>WGS assembly of Saponaria officinalis var. Norfolk2.</title>
        <authorList>
            <person name="Jenkins J."/>
            <person name="Shu S."/>
            <person name="Grimwood J."/>
            <person name="Barry K."/>
            <person name="Goodstein D."/>
            <person name="Schmutz J."/>
            <person name="Leebens-Mack J."/>
            <person name="Osbourn A."/>
        </authorList>
    </citation>
    <scope>NUCLEOTIDE SEQUENCE [LARGE SCALE GENOMIC DNA]</scope>
    <source>
        <strain evidence="12">JIC</strain>
    </source>
</reference>